<protein>
    <submittedName>
        <fullName evidence="2">Endonuclease IV</fullName>
    </submittedName>
</protein>
<dbReference type="SUPFAM" id="SSF51658">
    <property type="entry name" value="Xylose isomerase-like"/>
    <property type="match status" value="1"/>
</dbReference>
<keyword evidence="2" id="KW-0540">Nuclease</keyword>
<dbReference type="EMBL" id="CP036339">
    <property type="protein sequence ID" value="QDT71425.1"/>
    <property type="molecule type" value="Genomic_DNA"/>
</dbReference>
<sequence length="282" mass="31067">MSDWPIGISTGCFYQRSIFGCLEQVRDAGFTILEICSFPAHLDYRDLPLVKRAAQRIRELQLEPYSFHAPFADHIDITSGDPAVRGPAVVAVEQAAAAELGARYFVIHPGPERSPISGEERLQRMETAAESLNYLARRCRELGTALVLENMLPHLFFGHAKDVLWILGAINACDVGICLDTGHAYLSGDLATVVHKLSGHLWMIHASDNRGNRDDHLPPGEGSIDWQPLVAQLSRLRFEGGVILEIAADASGNVDLAAAQRSRKFLHELAGRRELVERFAPA</sequence>
<keyword evidence="3" id="KW-1185">Reference proteome</keyword>
<dbReference type="KEGG" id="llh:I41_05820"/>
<dbReference type="RefSeq" id="WP_168206635.1">
    <property type="nucleotide sequence ID" value="NZ_CP036339.1"/>
</dbReference>
<dbReference type="InterPro" id="IPR013022">
    <property type="entry name" value="Xyl_isomerase-like_TIM-brl"/>
</dbReference>
<keyword evidence="2" id="KW-0255">Endonuclease</keyword>
<dbReference type="InterPro" id="IPR050312">
    <property type="entry name" value="IolE/XylAMocC-like"/>
</dbReference>
<accession>A0A517TSS4</accession>
<dbReference type="Pfam" id="PF01261">
    <property type="entry name" value="AP_endonuc_2"/>
    <property type="match status" value="1"/>
</dbReference>
<gene>
    <name evidence="2" type="ORF">I41_05820</name>
</gene>
<dbReference type="AlphaFoldDB" id="A0A517TSS4"/>
<reference evidence="2 3" key="1">
    <citation type="submission" date="2019-02" db="EMBL/GenBank/DDBJ databases">
        <title>Deep-cultivation of Planctomycetes and their phenomic and genomic characterization uncovers novel biology.</title>
        <authorList>
            <person name="Wiegand S."/>
            <person name="Jogler M."/>
            <person name="Boedeker C."/>
            <person name="Pinto D."/>
            <person name="Vollmers J."/>
            <person name="Rivas-Marin E."/>
            <person name="Kohn T."/>
            <person name="Peeters S.H."/>
            <person name="Heuer A."/>
            <person name="Rast P."/>
            <person name="Oberbeckmann S."/>
            <person name="Bunk B."/>
            <person name="Jeske O."/>
            <person name="Meyerdierks A."/>
            <person name="Storesund J.E."/>
            <person name="Kallscheuer N."/>
            <person name="Luecker S."/>
            <person name="Lage O.M."/>
            <person name="Pohl T."/>
            <person name="Merkel B.J."/>
            <person name="Hornburger P."/>
            <person name="Mueller R.-W."/>
            <person name="Bruemmer F."/>
            <person name="Labrenz M."/>
            <person name="Spormann A.M."/>
            <person name="Op den Camp H."/>
            <person name="Overmann J."/>
            <person name="Amann R."/>
            <person name="Jetten M.S.M."/>
            <person name="Mascher T."/>
            <person name="Medema M.H."/>
            <person name="Devos D.P."/>
            <person name="Kaster A.-K."/>
            <person name="Ovreas L."/>
            <person name="Rohde M."/>
            <person name="Galperin M.Y."/>
            <person name="Jogler C."/>
        </authorList>
    </citation>
    <scope>NUCLEOTIDE SEQUENCE [LARGE SCALE GENOMIC DNA]</scope>
    <source>
        <strain evidence="2 3">I41</strain>
    </source>
</reference>
<evidence type="ECO:0000313" key="3">
    <source>
        <dbReference type="Proteomes" id="UP000317909"/>
    </source>
</evidence>
<evidence type="ECO:0000259" key="1">
    <source>
        <dbReference type="Pfam" id="PF01261"/>
    </source>
</evidence>
<name>A0A517TSS4_9BACT</name>
<keyword evidence="2" id="KW-0378">Hydrolase</keyword>
<dbReference type="PANTHER" id="PTHR12110:SF53">
    <property type="entry name" value="BLR5974 PROTEIN"/>
    <property type="match status" value="1"/>
</dbReference>
<feature type="domain" description="Xylose isomerase-like TIM barrel" evidence="1">
    <location>
        <begin position="22"/>
        <end position="266"/>
    </location>
</feature>
<dbReference type="Proteomes" id="UP000317909">
    <property type="component" value="Chromosome"/>
</dbReference>
<dbReference type="GO" id="GO:0004519">
    <property type="term" value="F:endonuclease activity"/>
    <property type="evidence" value="ECO:0007669"/>
    <property type="project" value="UniProtKB-KW"/>
</dbReference>
<dbReference type="Gene3D" id="3.20.20.150">
    <property type="entry name" value="Divalent-metal-dependent TIM barrel enzymes"/>
    <property type="match status" value="1"/>
</dbReference>
<evidence type="ECO:0000313" key="2">
    <source>
        <dbReference type="EMBL" id="QDT71425.1"/>
    </source>
</evidence>
<dbReference type="PANTHER" id="PTHR12110">
    <property type="entry name" value="HYDROXYPYRUVATE ISOMERASE"/>
    <property type="match status" value="1"/>
</dbReference>
<proteinExistence type="predicted"/>
<dbReference type="InterPro" id="IPR036237">
    <property type="entry name" value="Xyl_isomerase-like_sf"/>
</dbReference>
<organism evidence="2 3">
    <name type="scientific">Lacipirellula limnantheis</name>
    <dbReference type="NCBI Taxonomy" id="2528024"/>
    <lineage>
        <taxon>Bacteria</taxon>
        <taxon>Pseudomonadati</taxon>
        <taxon>Planctomycetota</taxon>
        <taxon>Planctomycetia</taxon>
        <taxon>Pirellulales</taxon>
        <taxon>Lacipirellulaceae</taxon>
        <taxon>Lacipirellula</taxon>
    </lineage>
</organism>